<dbReference type="EMBL" id="JBHSAF010000005">
    <property type="protein sequence ID" value="MFC3913085.1"/>
    <property type="molecule type" value="Genomic_DNA"/>
</dbReference>
<dbReference type="Pfam" id="PF06226">
    <property type="entry name" value="DUF1007"/>
    <property type="match status" value="1"/>
</dbReference>
<organism evidence="2 3">
    <name type="scientific">Pseudaeromonas sharmana</name>
    <dbReference type="NCBI Taxonomy" id="328412"/>
    <lineage>
        <taxon>Bacteria</taxon>
        <taxon>Pseudomonadati</taxon>
        <taxon>Pseudomonadota</taxon>
        <taxon>Gammaproteobacteria</taxon>
        <taxon>Aeromonadales</taxon>
        <taxon>Aeromonadaceae</taxon>
        <taxon>Pseudaeromonas</taxon>
    </lineage>
</organism>
<dbReference type="RefSeq" id="WP_377151320.1">
    <property type="nucleotide sequence ID" value="NZ_JBHSAF010000005.1"/>
</dbReference>
<dbReference type="Proteomes" id="UP001595692">
    <property type="component" value="Unassembled WGS sequence"/>
</dbReference>
<comment type="caution">
    <text evidence="2">The sequence shown here is derived from an EMBL/GenBank/DDBJ whole genome shotgun (WGS) entry which is preliminary data.</text>
</comment>
<evidence type="ECO:0000313" key="2">
    <source>
        <dbReference type="EMBL" id="MFC3913085.1"/>
    </source>
</evidence>
<proteinExistence type="predicted"/>
<protein>
    <submittedName>
        <fullName evidence="2">DUF1007 family protein</fullName>
    </submittedName>
</protein>
<name>A0ABV8CM63_9GAMM</name>
<dbReference type="InterPro" id="IPR010412">
    <property type="entry name" value="DUF1007"/>
</dbReference>
<evidence type="ECO:0000313" key="3">
    <source>
        <dbReference type="Proteomes" id="UP001595692"/>
    </source>
</evidence>
<feature type="signal peptide" evidence="1">
    <location>
        <begin position="1"/>
        <end position="24"/>
    </location>
</feature>
<accession>A0ABV8CM63</accession>
<gene>
    <name evidence="2" type="ORF">ACFOSS_06335</name>
</gene>
<keyword evidence="3" id="KW-1185">Reference proteome</keyword>
<reference evidence="3" key="1">
    <citation type="journal article" date="2019" name="Int. J. Syst. Evol. Microbiol.">
        <title>The Global Catalogue of Microorganisms (GCM) 10K type strain sequencing project: providing services to taxonomists for standard genome sequencing and annotation.</title>
        <authorList>
            <consortium name="The Broad Institute Genomics Platform"/>
            <consortium name="The Broad Institute Genome Sequencing Center for Infectious Disease"/>
            <person name="Wu L."/>
            <person name="Ma J."/>
        </authorList>
    </citation>
    <scope>NUCLEOTIDE SEQUENCE [LARGE SCALE GENOMIC DNA]</scope>
    <source>
        <strain evidence="3">CCUG 54939</strain>
    </source>
</reference>
<evidence type="ECO:0000256" key="1">
    <source>
        <dbReference type="SAM" id="SignalP"/>
    </source>
</evidence>
<keyword evidence="1" id="KW-0732">Signal</keyword>
<sequence>MRRLACVGLLVGLSLSGVALPVVAHPHSWIDMVSRLQIDEQQRLTELHLSWLFDEFYSATVFDEAQEKGHSQQQELALFLQDTLANLATENYLNRMTLDGKKVHFGPAKEGKVSVSDGQIRIDYTLPLAQPLPLAGHRLQFAIYDSTYYVEMLHHTERAIQLEGAGASQCQRRLQPPNPSAEQMSFALSLDKTQQGDDGLGSAFAEQIIVTCPQSGN</sequence>
<feature type="chain" id="PRO_5046241457" evidence="1">
    <location>
        <begin position="25"/>
        <end position="217"/>
    </location>
</feature>